<dbReference type="EMBL" id="ML122522">
    <property type="protein sequence ID" value="RPD52017.1"/>
    <property type="molecule type" value="Genomic_DNA"/>
</dbReference>
<organism evidence="1 2">
    <name type="scientific">Lentinus tigrinus ALCF2SS1-6</name>
    <dbReference type="NCBI Taxonomy" id="1328759"/>
    <lineage>
        <taxon>Eukaryota</taxon>
        <taxon>Fungi</taxon>
        <taxon>Dikarya</taxon>
        <taxon>Basidiomycota</taxon>
        <taxon>Agaricomycotina</taxon>
        <taxon>Agaricomycetes</taxon>
        <taxon>Polyporales</taxon>
        <taxon>Polyporaceae</taxon>
        <taxon>Lentinus</taxon>
    </lineage>
</organism>
<feature type="non-terminal residue" evidence="1">
    <location>
        <position position="160"/>
    </location>
</feature>
<dbReference type="Proteomes" id="UP000313359">
    <property type="component" value="Unassembled WGS sequence"/>
</dbReference>
<proteinExistence type="predicted"/>
<name>A0A5C2RNH5_9APHY</name>
<protein>
    <submittedName>
        <fullName evidence="1">Uncharacterized protein</fullName>
    </submittedName>
</protein>
<evidence type="ECO:0000313" key="1">
    <source>
        <dbReference type="EMBL" id="RPD52017.1"/>
    </source>
</evidence>
<keyword evidence="2" id="KW-1185">Reference proteome</keyword>
<evidence type="ECO:0000313" key="2">
    <source>
        <dbReference type="Proteomes" id="UP000313359"/>
    </source>
</evidence>
<reference evidence="1" key="1">
    <citation type="journal article" date="2018" name="Genome Biol. Evol.">
        <title>Genomics and development of Lentinus tigrinus, a white-rot wood-decaying mushroom with dimorphic fruiting bodies.</title>
        <authorList>
            <person name="Wu B."/>
            <person name="Xu Z."/>
            <person name="Knudson A."/>
            <person name="Carlson A."/>
            <person name="Chen N."/>
            <person name="Kovaka S."/>
            <person name="LaButti K."/>
            <person name="Lipzen A."/>
            <person name="Pennachio C."/>
            <person name="Riley R."/>
            <person name="Schakwitz W."/>
            <person name="Umezawa K."/>
            <person name="Ohm R.A."/>
            <person name="Grigoriev I.V."/>
            <person name="Nagy L.G."/>
            <person name="Gibbons J."/>
            <person name="Hibbett D."/>
        </authorList>
    </citation>
    <scope>NUCLEOTIDE SEQUENCE [LARGE SCALE GENOMIC DNA]</scope>
    <source>
        <strain evidence="1">ALCF2SS1-6</strain>
    </source>
</reference>
<dbReference type="AlphaFoldDB" id="A0A5C2RNH5"/>
<sequence length="160" mass="17944">MWRAMSEQKLATDTWMFVPEGQSVTVRELLQILKSKVDYPPMTIKDLTRNTSTKTPSADELNLDPHLKWVKRLPNGSLPRGWKGNAGWGAYADAQVQHTGIQRLKDWPGEVESEDDVKRIVGRYIESTLVKFPPMDTDAKLLLHGEIAAGGGSRTRPDFG</sequence>
<accession>A0A5C2RNH5</accession>
<gene>
    <name evidence="1" type="ORF">L227DRAFT_568879</name>
</gene>